<keyword evidence="4" id="KW-0808">Transferase</keyword>
<sequence length="1895" mass="209223">MEMQSPSPYTITETLFEGRGTLVLRAIRESDGRRVILKALDPKRSRPQDIERLKHEQALGEALDLPTVIRPLALDTYHGQPALVLEDTAGTPLDRLLGAPMETTRFLRLAIRITTAVADIHRHGVVHKDIKPQNIIVHPATGEAKLTDFGIASRLPREHTSPQSPEQIEGSLPYMSPEQTGRMNRAVDSRTDLYSLGVTFYEMLTGRVPFEARDPLEWIHFHLARVAPSPSEIVPEVPEAIARIVMHLLAKMACDRYQTARGVLHDLETCLAQWSESGRIEPFPPGALDVPDRLQISQKLHGREAEIALLCDAFERVVTTGMPELVLVAGEPGVGKSALVHKLHEPVVRERAFFVSGKFDLINSDIPYSTIVQAFQELVLEILAESEERIAAWKQRLAAALGINGKLIVDVIPPIEHVLGAQPSVPALPPGEARNRFHIVFRQFIGVFAQREHPLVLFVDDMQWADSASLALLQDLLTDPEMHSLLVVGAYRHSEVPPTHPMMLAMNEVRKSAVRVSDIVLGPLQKRQLAAFLSDTLRCSVEEAEPLSELVHEKTAGNPFFVIQFLSALYEERLIEFDERAVAFRWDVARIREKSFTDNVVDLMVDKLKRLPAQTQDVLTHVSCLGNRAEAATLAMIRGDSEDEVHVALWEAVRVGLILRLGDSYRFVHDRIQEAAYSLVSAELRAEVHLRIGRLFLANLPEETIEEQIFDVVSQLNRGAELITDAREKESLRRLNFLAGTKAKATVAHASARNYLAHATALLPKDAWSALYDETLALYLERSECEYLVGNFETADALFHLILVHARSHLDRAAAIGLRMRLYQVSGRYGDGLTVALEALRLFEVTLPDSDESLKAATEAEVEVIRTHLRGRRVADILDAPVATDPDARTTIGLLVEAAPCAYIARPKLFPLLALKAVSLSLQYGNTQPSCFAYSIYGMMLVSAFGDIPLGYAFSEMSLRLNEKFHDPRLKGTLLHLHGNHINFWRRPFVTGIPILERAFQACLEVGDLVYAGFLAFETVWQSVEKGDPLDEVLQVSRKYAAFARQSHNVPVCETIRLERQFVACLKGATQGPTSFDDAAFHEDACLAAITRATFGCGIVFHDIMKQITAFLYGRHAEALSFAARAATNLGAARAMPIEATHHFFHALTMVQLLPDAPAGEQGELARRIADVQQKLALWAENCPENYFNRYALVSAEVARVEGRDLDAMRLYEQAIRSARENGFVHNEGLAYELSSRFYRARGFEQVAETYLRDARACYVRWGADGKVRQIDEQHPRLEEHRPLTPTATFALRTEQLDLLSVVKASQTISSEILLDELASTLLRVVLEEGGATKSYLLLLRNGDLSMEAEARLEAKGVVTRLLPSLSISSSPLVPAMIVRYAQRTQERVLLDDARASKFAADPYVTRERPKSVLCMPILRQANVVGLLYLENNLLIGAFTPDRLVALSLLAVQAAISLQNARLLSDAQGARAAAEEAERRSAFLAEAGELLAGSLDYEDTLARLGELCVRSMADWCVIDTVEGQEIRRIAGVHKDPANAPLLEELQRQYPPHEGSAHPAAKALATGEPVLISELSDARLQDNTEDEAHARIIRALGIRSMLAVPLLSRGQTLGVLSLVSGASGRTYGSADLELAKEVARRAATAIDNARLYRATQEAIHARDEFLSMASHELNTPLTSLMLSLQSMGRASQSGSSSDPQSMTKLAERALRQGARLRRLNDDLLSVARVHTGQLPLELAIVDLRALVRDVVEQFKLQLSQARCSTSIRDHVPVVGNWDPARIEQIVVNLLSNAAKFGAGKPIEIFIDQEDGIARLAIKDHGIGIAPEQQGRIFERFVRAVPSKSYGGLGLGLYLSRKLAEAHGGSIRVQSAPSAGATFIVELPVAGPPIATGRGEG</sequence>
<dbReference type="SUPFAM" id="SSF55781">
    <property type="entry name" value="GAF domain-like"/>
    <property type="match status" value="2"/>
</dbReference>
<dbReference type="PROSITE" id="PS00108">
    <property type="entry name" value="PROTEIN_KINASE_ST"/>
    <property type="match status" value="1"/>
</dbReference>
<feature type="region of interest" description="Disordered" evidence="6">
    <location>
        <begin position="156"/>
        <end position="177"/>
    </location>
</feature>
<dbReference type="Pfam" id="PF02518">
    <property type="entry name" value="HATPase_c"/>
    <property type="match status" value="1"/>
</dbReference>
<dbReference type="InterPro" id="IPR008271">
    <property type="entry name" value="Ser/Thr_kinase_AS"/>
</dbReference>
<dbReference type="Gene3D" id="1.10.510.10">
    <property type="entry name" value="Transferase(Phosphotransferase) domain 1"/>
    <property type="match status" value="1"/>
</dbReference>
<dbReference type="InterPro" id="IPR029016">
    <property type="entry name" value="GAF-like_dom_sf"/>
</dbReference>
<dbReference type="Gene3D" id="1.10.287.130">
    <property type="match status" value="1"/>
</dbReference>
<dbReference type="SUPFAM" id="SSF52540">
    <property type="entry name" value="P-loop containing nucleoside triphosphate hydrolases"/>
    <property type="match status" value="1"/>
</dbReference>
<dbReference type="InterPro" id="IPR027417">
    <property type="entry name" value="P-loop_NTPase"/>
</dbReference>
<evidence type="ECO:0000313" key="10">
    <source>
        <dbReference type="Proteomes" id="UP001151081"/>
    </source>
</evidence>
<evidence type="ECO:0000256" key="5">
    <source>
        <dbReference type="ARBA" id="ARBA00022777"/>
    </source>
</evidence>
<dbReference type="PROSITE" id="PS50011">
    <property type="entry name" value="PROTEIN_KINASE_DOM"/>
    <property type="match status" value="1"/>
</dbReference>
<dbReference type="InterPro" id="IPR003594">
    <property type="entry name" value="HATPase_dom"/>
</dbReference>
<feature type="domain" description="Protein kinase" evidence="7">
    <location>
        <begin position="9"/>
        <end position="268"/>
    </location>
</feature>
<dbReference type="Pfam" id="PF00512">
    <property type="entry name" value="HisKA"/>
    <property type="match status" value="1"/>
</dbReference>
<dbReference type="CDD" id="cd00075">
    <property type="entry name" value="HATPase"/>
    <property type="match status" value="1"/>
</dbReference>
<protein>
    <recommendedName>
        <fullName evidence="2">histidine kinase</fullName>
        <ecNumber evidence="2">2.7.13.3</ecNumber>
    </recommendedName>
</protein>
<dbReference type="InterPro" id="IPR011009">
    <property type="entry name" value="Kinase-like_dom_sf"/>
</dbReference>
<dbReference type="SMART" id="SM00387">
    <property type="entry name" value="HATPase_c"/>
    <property type="match status" value="1"/>
</dbReference>
<evidence type="ECO:0000256" key="6">
    <source>
        <dbReference type="SAM" id="MobiDB-lite"/>
    </source>
</evidence>
<keyword evidence="5" id="KW-0418">Kinase</keyword>
<keyword evidence="10" id="KW-1185">Reference proteome</keyword>
<dbReference type="InterPro" id="IPR041664">
    <property type="entry name" value="AAA_16"/>
</dbReference>
<accession>A0A9X4AWJ4</accession>
<evidence type="ECO:0000256" key="1">
    <source>
        <dbReference type="ARBA" id="ARBA00000085"/>
    </source>
</evidence>
<gene>
    <name evidence="9" type="ORF">KEG57_43395</name>
</gene>
<dbReference type="CDD" id="cd14014">
    <property type="entry name" value="STKc_PknB_like"/>
    <property type="match status" value="1"/>
</dbReference>
<comment type="caution">
    <text evidence="9">The sequence shown here is derived from an EMBL/GenBank/DDBJ whole genome shotgun (WGS) entry which is preliminary data.</text>
</comment>
<dbReference type="SUPFAM" id="SSF47384">
    <property type="entry name" value="Homodimeric domain of signal transducing histidine kinase"/>
    <property type="match status" value="1"/>
</dbReference>
<dbReference type="GO" id="GO:0000155">
    <property type="term" value="F:phosphorelay sensor kinase activity"/>
    <property type="evidence" value="ECO:0007669"/>
    <property type="project" value="InterPro"/>
</dbReference>
<dbReference type="InterPro" id="IPR053159">
    <property type="entry name" value="Hybrid_Histidine_Kinase"/>
</dbReference>
<dbReference type="InterPro" id="IPR003018">
    <property type="entry name" value="GAF"/>
</dbReference>
<dbReference type="FunFam" id="3.30.450.40:FF:000035">
    <property type="entry name" value="PAS sensor protein"/>
    <property type="match status" value="1"/>
</dbReference>
<comment type="catalytic activity">
    <reaction evidence="1">
        <text>ATP + protein L-histidine = ADP + protein N-phospho-L-histidine.</text>
        <dbReference type="EC" id="2.7.13.3"/>
    </reaction>
</comment>
<dbReference type="Pfam" id="PF01590">
    <property type="entry name" value="GAF"/>
    <property type="match status" value="2"/>
</dbReference>
<dbReference type="Proteomes" id="UP001151081">
    <property type="component" value="Unassembled WGS sequence"/>
</dbReference>
<dbReference type="InterPro" id="IPR000719">
    <property type="entry name" value="Prot_kinase_dom"/>
</dbReference>
<dbReference type="InterPro" id="IPR003661">
    <property type="entry name" value="HisK_dim/P_dom"/>
</dbReference>
<dbReference type="InterPro" id="IPR005467">
    <property type="entry name" value="His_kinase_dom"/>
</dbReference>
<keyword evidence="3" id="KW-0597">Phosphoprotein</keyword>
<evidence type="ECO:0000259" key="8">
    <source>
        <dbReference type="PROSITE" id="PS50109"/>
    </source>
</evidence>
<dbReference type="SMART" id="SM00220">
    <property type="entry name" value="S_TKc"/>
    <property type="match status" value="1"/>
</dbReference>
<organism evidence="9 10">
    <name type="scientific">Polyangium jinanense</name>
    <dbReference type="NCBI Taxonomy" id="2829994"/>
    <lineage>
        <taxon>Bacteria</taxon>
        <taxon>Pseudomonadati</taxon>
        <taxon>Myxococcota</taxon>
        <taxon>Polyangia</taxon>
        <taxon>Polyangiales</taxon>
        <taxon>Polyangiaceae</taxon>
        <taxon>Polyangium</taxon>
    </lineage>
</organism>
<reference evidence="9 10" key="1">
    <citation type="submission" date="2021-04" db="EMBL/GenBank/DDBJ databases">
        <title>Genome analysis of Polyangium sp.</title>
        <authorList>
            <person name="Li Y."/>
            <person name="Wang J."/>
        </authorList>
    </citation>
    <scope>NUCLEOTIDE SEQUENCE [LARGE SCALE GENOMIC DNA]</scope>
    <source>
        <strain evidence="9 10">SDU14</strain>
    </source>
</reference>
<dbReference type="InterPro" id="IPR036890">
    <property type="entry name" value="HATPase_C_sf"/>
</dbReference>
<dbReference type="EMBL" id="JAGTJJ010000052">
    <property type="protein sequence ID" value="MDC3987394.1"/>
    <property type="molecule type" value="Genomic_DNA"/>
</dbReference>
<dbReference type="CDD" id="cd00082">
    <property type="entry name" value="HisKA"/>
    <property type="match status" value="1"/>
</dbReference>
<dbReference type="EC" id="2.7.13.3" evidence="2"/>
<evidence type="ECO:0000259" key="7">
    <source>
        <dbReference type="PROSITE" id="PS50011"/>
    </source>
</evidence>
<dbReference type="SUPFAM" id="SSF56112">
    <property type="entry name" value="Protein kinase-like (PK-like)"/>
    <property type="match status" value="1"/>
</dbReference>
<dbReference type="Gene3D" id="3.30.565.10">
    <property type="entry name" value="Histidine kinase-like ATPase, C-terminal domain"/>
    <property type="match status" value="1"/>
</dbReference>
<dbReference type="Gene3D" id="3.40.50.300">
    <property type="entry name" value="P-loop containing nucleotide triphosphate hydrolases"/>
    <property type="match status" value="1"/>
</dbReference>
<dbReference type="InterPro" id="IPR004358">
    <property type="entry name" value="Sig_transdc_His_kin-like_C"/>
</dbReference>
<dbReference type="Gene3D" id="3.30.450.40">
    <property type="match status" value="2"/>
</dbReference>
<evidence type="ECO:0000256" key="3">
    <source>
        <dbReference type="ARBA" id="ARBA00022553"/>
    </source>
</evidence>
<dbReference type="PANTHER" id="PTHR43642:SF1">
    <property type="entry name" value="HYBRID SIGNAL TRANSDUCTION HISTIDINE KINASE G"/>
    <property type="match status" value="1"/>
</dbReference>
<name>A0A9X4AWJ4_9BACT</name>
<proteinExistence type="predicted"/>
<dbReference type="PROSITE" id="PS50109">
    <property type="entry name" value="HIS_KIN"/>
    <property type="match status" value="1"/>
</dbReference>
<dbReference type="SMART" id="SM00065">
    <property type="entry name" value="GAF"/>
    <property type="match status" value="2"/>
</dbReference>
<dbReference type="Pfam" id="PF13191">
    <property type="entry name" value="AAA_16"/>
    <property type="match status" value="1"/>
</dbReference>
<dbReference type="SUPFAM" id="SSF55874">
    <property type="entry name" value="ATPase domain of HSP90 chaperone/DNA topoisomerase II/histidine kinase"/>
    <property type="match status" value="1"/>
</dbReference>
<feature type="domain" description="Histidine kinase" evidence="8">
    <location>
        <begin position="1667"/>
        <end position="1885"/>
    </location>
</feature>
<dbReference type="FunFam" id="3.30.565.10:FF:000006">
    <property type="entry name" value="Sensor histidine kinase WalK"/>
    <property type="match status" value="1"/>
</dbReference>
<dbReference type="GO" id="GO:0005524">
    <property type="term" value="F:ATP binding"/>
    <property type="evidence" value="ECO:0007669"/>
    <property type="project" value="InterPro"/>
</dbReference>
<evidence type="ECO:0000256" key="4">
    <source>
        <dbReference type="ARBA" id="ARBA00022679"/>
    </source>
</evidence>
<dbReference type="PANTHER" id="PTHR43642">
    <property type="entry name" value="HYBRID SIGNAL TRANSDUCTION HISTIDINE KINASE G"/>
    <property type="match status" value="1"/>
</dbReference>
<evidence type="ECO:0000256" key="2">
    <source>
        <dbReference type="ARBA" id="ARBA00012438"/>
    </source>
</evidence>
<dbReference type="Pfam" id="PF00069">
    <property type="entry name" value="Pkinase"/>
    <property type="match status" value="1"/>
</dbReference>
<evidence type="ECO:0000313" key="9">
    <source>
        <dbReference type="EMBL" id="MDC3987394.1"/>
    </source>
</evidence>
<dbReference type="InterPro" id="IPR036097">
    <property type="entry name" value="HisK_dim/P_sf"/>
</dbReference>
<dbReference type="PRINTS" id="PR00344">
    <property type="entry name" value="BCTRLSENSOR"/>
</dbReference>
<dbReference type="SMART" id="SM00388">
    <property type="entry name" value="HisKA"/>
    <property type="match status" value="1"/>
</dbReference>